<dbReference type="Gene3D" id="3.40.50.300">
    <property type="entry name" value="P-loop containing nucleotide triphosphate hydrolases"/>
    <property type="match status" value="1"/>
</dbReference>
<reference evidence="3 4" key="1">
    <citation type="submission" date="2018-05" db="EMBL/GenBank/DDBJ databases">
        <title>genome sequencing of Nitrosopumilus sp. NM25.</title>
        <authorList>
            <person name="Mori K."/>
            <person name="Nakagawa T."/>
        </authorList>
    </citation>
    <scope>NUCLEOTIDE SEQUENCE [LARGE SCALE GENOMIC DNA]</scope>
    <source>
        <strain evidence="3 4">NM25</strain>
    </source>
</reference>
<dbReference type="PANTHER" id="PTHR37291:SF1">
    <property type="entry name" value="TYPE IV METHYL-DIRECTED RESTRICTION ENZYME ECOKMCRB SUBUNIT"/>
    <property type="match status" value="1"/>
</dbReference>
<dbReference type="OrthoDB" id="9837at2157"/>
<dbReference type="SMART" id="SM00382">
    <property type="entry name" value="AAA"/>
    <property type="match status" value="1"/>
</dbReference>
<feature type="domain" description="AAA+ ATPase" evidence="2">
    <location>
        <begin position="375"/>
        <end position="549"/>
    </location>
</feature>
<dbReference type="CDD" id="cd00009">
    <property type="entry name" value="AAA"/>
    <property type="match status" value="1"/>
</dbReference>
<dbReference type="GO" id="GO:0016887">
    <property type="term" value="F:ATP hydrolysis activity"/>
    <property type="evidence" value="ECO:0007669"/>
    <property type="project" value="InterPro"/>
</dbReference>
<dbReference type="InterPro" id="IPR011704">
    <property type="entry name" value="ATPase_dyneun-rel_AAA"/>
</dbReference>
<dbReference type="GO" id="GO:0005524">
    <property type="term" value="F:ATP binding"/>
    <property type="evidence" value="ECO:0007669"/>
    <property type="project" value="InterPro"/>
</dbReference>
<evidence type="ECO:0000256" key="1">
    <source>
        <dbReference type="SAM" id="MobiDB-lite"/>
    </source>
</evidence>
<evidence type="ECO:0000259" key="2">
    <source>
        <dbReference type="SMART" id="SM00382"/>
    </source>
</evidence>
<gene>
    <name evidence="3" type="ORF">NZNM25_18650</name>
</gene>
<protein>
    <recommendedName>
        <fullName evidence="2">AAA+ ATPase domain-containing protein</fullName>
    </recommendedName>
</protein>
<accession>A0A2S2KTU7</accession>
<feature type="region of interest" description="Disordered" evidence="1">
    <location>
        <begin position="278"/>
        <end position="317"/>
    </location>
</feature>
<dbReference type="InterPro" id="IPR003593">
    <property type="entry name" value="AAA+_ATPase"/>
</dbReference>
<feature type="compositionally biased region" description="Basic and acidic residues" evidence="1">
    <location>
        <begin position="290"/>
        <end position="304"/>
    </location>
</feature>
<dbReference type="PANTHER" id="PTHR37291">
    <property type="entry name" value="5-METHYLCYTOSINE-SPECIFIC RESTRICTION ENZYME B"/>
    <property type="match status" value="1"/>
</dbReference>
<dbReference type="GeneID" id="76210093"/>
<evidence type="ECO:0000313" key="4">
    <source>
        <dbReference type="Proteomes" id="UP000245829"/>
    </source>
</evidence>
<dbReference type="RefSeq" id="WP_109877690.1">
    <property type="nucleotide sequence ID" value="NZ_AP026695.1"/>
</dbReference>
<organism evidence="3 4">
    <name type="scientific">Nitrosopumilus zosterae</name>
    <dbReference type="NCBI Taxonomy" id="718286"/>
    <lineage>
        <taxon>Archaea</taxon>
        <taxon>Nitrososphaerota</taxon>
        <taxon>Nitrososphaeria</taxon>
        <taxon>Nitrosopumilales</taxon>
        <taxon>Nitrosopumilaceae</taxon>
        <taxon>Nitrosopumilus</taxon>
    </lineage>
</organism>
<feature type="compositionally biased region" description="Polar residues" evidence="1">
    <location>
        <begin position="307"/>
        <end position="317"/>
    </location>
</feature>
<keyword evidence="4" id="KW-1185">Reference proteome</keyword>
<comment type="caution">
    <text evidence="3">The sequence shown here is derived from an EMBL/GenBank/DDBJ whole genome shotgun (WGS) entry which is preliminary data.</text>
</comment>
<dbReference type="AlphaFoldDB" id="A0A2S2KTU7"/>
<sequence>MAEVSTTKNFRAFLHHLDREINATKPYRYLVIEALLNSYPNPLLKKNISDYLRNNLKTNEPFEHYNIWSQLTDKDELIVETENGFKLNIENISNNEKNSLLKICMKRISNVDTDYKQNLKQPQAFSTPSINNYNLTQPDRNISRIGYYLVRFRNNSIRYGDFTKLDKIQKHSLNLSRNKMKHFKINDNNRNLAILYDTKASQIRIWGRAEMVQKSQFSHTTPNITFKNFEPLLQKDGIIIPKWLLQHDKRESMFGNKPILVINKNDFDRILNSAVEQEDLFPTDNTSDSDQSRKTNIENSKDGKAVTSESQMNDSTANVFEDGDGNEFIEQIKHLENIPLEIPNKEVLENGIKEIQKSLLIDSKTIKEIVIHLTSGRNILLAGPVGTGKTHLSKLIPKIFWQKEGKGFDVKVYTASNEWNVSDVIGGIVPRMQNGKPIVKIQRGCVTDTIKRNWDNKIFGNQSPFRGTWLIIDEFNRADIDKSFGQLFTSLESKVLRVLDDKNPTLIEMQIPLDYRIIGTLNTSDKHYLFKLSDALKRRFAYIEVKTPLRKDAEHEIYFALSRALDELPSDVSSLIQLNSNEEKVSNEQSNNQLYLAIRSAYEILSFVRIIKDMGTAILKSIYQSMLIGTQISGYDNSILDISLCGIIIPQLEKIEATNIEVLLQFCFDDVHSFFHRKYDGTDDEDRQKYVEEFEFYLKYLQISEIEKLKQGFSRKNLSKENWDRILDKWRIQKSKNQIPKDLPLFRDALKELKKTFEFL</sequence>
<dbReference type="EMBL" id="BGKI01000012">
    <property type="protein sequence ID" value="GBH35074.1"/>
    <property type="molecule type" value="Genomic_DNA"/>
</dbReference>
<evidence type="ECO:0000313" key="3">
    <source>
        <dbReference type="EMBL" id="GBH35074.1"/>
    </source>
</evidence>
<dbReference type="InterPro" id="IPR052934">
    <property type="entry name" value="Methyl-DNA_Rec/Restrict_Enz"/>
</dbReference>
<dbReference type="Proteomes" id="UP000245829">
    <property type="component" value="Unassembled WGS sequence"/>
</dbReference>
<dbReference type="SUPFAM" id="SSF52540">
    <property type="entry name" value="P-loop containing nucleoside triphosphate hydrolases"/>
    <property type="match status" value="1"/>
</dbReference>
<name>A0A2S2KTU7_9ARCH</name>
<dbReference type="Pfam" id="PF07728">
    <property type="entry name" value="AAA_5"/>
    <property type="match status" value="1"/>
</dbReference>
<dbReference type="InterPro" id="IPR027417">
    <property type="entry name" value="P-loop_NTPase"/>
</dbReference>
<proteinExistence type="predicted"/>